<accession>A0A8J7WG46</accession>
<evidence type="ECO:0000313" key="1">
    <source>
        <dbReference type="EMBL" id="MBS0125774.1"/>
    </source>
</evidence>
<dbReference type="AlphaFoldDB" id="A0A8J7WG46"/>
<sequence>MGRPSQGDGPAAATLAAWLEAAHGGAGTPWLSRDEALLLALYALERGEGVSMMEAASYMLHEPPRDIGWEIIGADLPGENWEDHRDPRRAFVLFRRKLRDAERSGARLQYKLWLSRADGDG</sequence>
<organism evidence="1 2">
    <name type="scientific">Thetidibacter halocola</name>
    <dbReference type="NCBI Taxonomy" id="2827239"/>
    <lineage>
        <taxon>Bacteria</taxon>
        <taxon>Pseudomonadati</taxon>
        <taxon>Pseudomonadota</taxon>
        <taxon>Alphaproteobacteria</taxon>
        <taxon>Rhodobacterales</taxon>
        <taxon>Roseobacteraceae</taxon>
        <taxon>Thetidibacter</taxon>
    </lineage>
</organism>
<reference evidence="1" key="1">
    <citation type="submission" date="2021-04" db="EMBL/GenBank/DDBJ databases">
        <authorList>
            <person name="Yoon J."/>
        </authorList>
    </citation>
    <scope>NUCLEOTIDE SEQUENCE</scope>
    <source>
        <strain evidence="1">KMU-90</strain>
    </source>
</reference>
<gene>
    <name evidence="1" type="ORF">KB874_16955</name>
</gene>
<protein>
    <submittedName>
        <fullName evidence="1">Uncharacterized protein</fullName>
    </submittedName>
</protein>
<comment type="caution">
    <text evidence="1">The sequence shown here is derived from an EMBL/GenBank/DDBJ whole genome shotgun (WGS) entry which is preliminary data.</text>
</comment>
<name>A0A8J7WG46_9RHOB</name>
<evidence type="ECO:0000313" key="2">
    <source>
        <dbReference type="Proteomes" id="UP000681356"/>
    </source>
</evidence>
<proteinExistence type="predicted"/>
<keyword evidence="2" id="KW-1185">Reference proteome</keyword>
<dbReference type="Proteomes" id="UP000681356">
    <property type="component" value="Unassembled WGS sequence"/>
</dbReference>
<dbReference type="EMBL" id="JAGTUU010000007">
    <property type="protein sequence ID" value="MBS0125774.1"/>
    <property type="molecule type" value="Genomic_DNA"/>
</dbReference>
<dbReference type="RefSeq" id="WP_212537742.1">
    <property type="nucleotide sequence ID" value="NZ_JAGTUU010000007.1"/>
</dbReference>